<dbReference type="PANTHER" id="PTHR38221">
    <property type="entry name" value="BNAA04G14260D PROTEIN"/>
    <property type="match status" value="1"/>
</dbReference>
<dbReference type="EMBL" id="JBBPBM010000093">
    <property type="protein sequence ID" value="KAK8509353.1"/>
    <property type="molecule type" value="Genomic_DNA"/>
</dbReference>
<comment type="caution">
    <text evidence="2">The sequence shown here is derived from an EMBL/GenBank/DDBJ whole genome shotgun (WGS) entry which is preliminary data.</text>
</comment>
<dbReference type="PANTHER" id="PTHR38221:SF1">
    <property type="entry name" value="OVULE PROTEIN"/>
    <property type="match status" value="1"/>
</dbReference>
<sequence length="262" mass="29208">MEPNDPFSSLLEACRMSPSNESSMQDCSYFGASDSESVSDAAYRNPADSFGIAMLSPPVSPEEEDVFQTPPESRSTTASSDSRMVRNSLDRDGETVPVVLEMDKEETRVSKRLRSLDVESPSGVRERSPEMSNTDSEGLLEWLKDKAVSRGGTPESELQNQPSHEVNFEADVLRKDLECDTEEADTERKAPNGSNPRATKEETESHDRSSASSGCWREKFQRIKEVLLQLEENLEEDTSVYGLTLLEVAEAKWGPFPSRRKS</sequence>
<feature type="compositionally biased region" description="Basic and acidic residues" evidence="1">
    <location>
        <begin position="101"/>
        <end position="117"/>
    </location>
</feature>
<protein>
    <submittedName>
        <fullName evidence="2">Uncharacterized protein</fullName>
    </submittedName>
</protein>
<feature type="compositionally biased region" description="Basic and acidic residues" evidence="1">
    <location>
        <begin position="198"/>
        <end position="209"/>
    </location>
</feature>
<proteinExistence type="predicted"/>
<evidence type="ECO:0000313" key="3">
    <source>
        <dbReference type="Proteomes" id="UP001472677"/>
    </source>
</evidence>
<accession>A0ABR2BQD0</accession>
<feature type="compositionally biased region" description="Polar residues" evidence="1">
    <location>
        <begin position="70"/>
        <end position="82"/>
    </location>
</feature>
<evidence type="ECO:0000256" key="1">
    <source>
        <dbReference type="SAM" id="MobiDB-lite"/>
    </source>
</evidence>
<evidence type="ECO:0000313" key="2">
    <source>
        <dbReference type="EMBL" id="KAK8509353.1"/>
    </source>
</evidence>
<gene>
    <name evidence="2" type="ORF">V6N12_018431</name>
</gene>
<organism evidence="2 3">
    <name type="scientific">Hibiscus sabdariffa</name>
    <name type="common">roselle</name>
    <dbReference type="NCBI Taxonomy" id="183260"/>
    <lineage>
        <taxon>Eukaryota</taxon>
        <taxon>Viridiplantae</taxon>
        <taxon>Streptophyta</taxon>
        <taxon>Embryophyta</taxon>
        <taxon>Tracheophyta</taxon>
        <taxon>Spermatophyta</taxon>
        <taxon>Magnoliopsida</taxon>
        <taxon>eudicotyledons</taxon>
        <taxon>Gunneridae</taxon>
        <taxon>Pentapetalae</taxon>
        <taxon>rosids</taxon>
        <taxon>malvids</taxon>
        <taxon>Malvales</taxon>
        <taxon>Malvaceae</taxon>
        <taxon>Malvoideae</taxon>
        <taxon>Hibiscus</taxon>
    </lineage>
</organism>
<name>A0ABR2BQD0_9ROSI</name>
<reference evidence="2 3" key="1">
    <citation type="journal article" date="2024" name="G3 (Bethesda)">
        <title>Genome assembly of Hibiscus sabdariffa L. provides insights into metabolisms of medicinal natural products.</title>
        <authorList>
            <person name="Kim T."/>
        </authorList>
    </citation>
    <scope>NUCLEOTIDE SEQUENCE [LARGE SCALE GENOMIC DNA]</scope>
    <source>
        <strain evidence="2">TK-2024</strain>
        <tissue evidence="2">Old leaves</tissue>
    </source>
</reference>
<feature type="region of interest" description="Disordered" evidence="1">
    <location>
        <begin position="53"/>
        <end position="214"/>
    </location>
</feature>
<dbReference type="Proteomes" id="UP001472677">
    <property type="component" value="Unassembled WGS sequence"/>
</dbReference>
<keyword evidence="3" id="KW-1185">Reference proteome</keyword>